<dbReference type="Pfam" id="PF26113">
    <property type="entry name" value="GH16_XgeA"/>
    <property type="match status" value="1"/>
</dbReference>
<dbReference type="PANTHER" id="PTHR10963">
    <property type="entry name" value="GLYCOSYL HYDROLASE-RELATED"/>
    <property type="match status" value="1"/>
</dbReference>
<evidence type="ECO:0000256" key="1">
    <source>
        <dbReference type="SAM" id="SignalP"/>
    </source>
</evidence>
<dbReference type="InterPro" id="IPR000757">
    <property type="entry name" value="Beta-glucanase-like"/>
</dbReference>
<evidence type="ECO:0000313" key="3">
    <source>
        <dbReference type="EMBL" id="CAK0811729.1"/>
    </source>
</evidence>
<dbReference type="Proteomes" id="UP001189429">
    <property type="component" value="Unassembled WGS sequence"/>
</dbReference>
<feature type="signal peptide" evidence="1">
    <location>
        <begin position="1"/>
        <end position="28"/>
    </location>
</feature>
<protein>
    <recommendedName>
        <fullName evidence="2">GH16 domain-containing protein</fullName>
    </recommendedName>
</protein>
<dbReference type="SUPFAM" id="SSF49899">
    <property type="entry name" value="Concanavalin A-like lectins/glucanases"/>
    <property type="match status" value="1"/>
</dbReference>
<name>A0ABN9R1R6_9DINO</name>
<organism evidence="3 4">
    <name type="scientific">Prorocentrum cordatum</name>
    <dbReference type="NCBI Taxonomy" id="2364126"/>
    <lineage>
        <taxon>Eukaryota</taxon>
        <taxon>Sar</taxon>
        <taxon>Alveolata</taxon>
        <taxon>Dinophyceae</taxon>
        <taxon>Prorocentrales</taxon>
        <taxon>Prorocentraceae</taxon>
        <taxon>Prorocentrum</taxon>
    </lineage>
</organism>
<reference evidence="3" key="1">
    <citation type="submission" date="2023-10" db="EMBL/GenBank/DDBJ databases">
        <authorList>
            <person name="Chen Y."/>
            <person name="Shah S."/>
            <person name="Dougan E. K."/>
            <person name="Thang M."/>
            <person name="Chan C."/>
        </authorList>
    </citation>
    <scope>NUCLEOTIDE SEQUENCE [LARGE SCALE GENOMIC DNA]</scope>
</reference>
<dbReference type="InterPro" id="IPR013320">
    <property type="entry name" value="ConA-like_dom_sf"/>
</dbReference>
<accession>A0ABN9R1R6</accession>
<dbReference type="EMBL" id="CAUYUJ010004969">
    <property type="protein sequence ID" value="CAK0811729.1"/>
    <property type="molecule type" value="Genomic_DNA"/>
</dbReference>
<dbReference type="InterPro" id="IPR050546">
    <property type="entry name" value="Glycosyl_Hydrlase_16"/>
</dbReference>
<sequence>MSTSVVVSMSELCGLALVLLPVLSGMLASLKISNPGPAPTSPKVPTHDATGVQRYDDNLSEILSCFGTTFLSCWDFFTLPDPTSGFVQYLPYDQAVAAGIYQQDGAKGKGIYMGAGTGKSMPVQSIRLESKLTFTTGLFLIDIEHMPTGPGVWPAWWSYGPNWPSSGEIDTLETVSGSNTYTTLHTSAGCRVAAPGISSGGDCNAGNGGTGCGVTGGANGPGVVPSDAGGEQFNKAGGGVYATLWSQDAIQVWMWNRADIPEDVRLGKPRVSTWPAPYVSFRIGPGTIRRTLRQP</sequence>
<dbReference type="PROSITE" id="PS51762">
    <property type="entry name" value="GH16_2"/>
    <property type="match status" value="1"/>
</dbReference>
<keyword evidence="4" id="KW-1185">Reference proteome</keyword>
<evidence type="ECO:0000313" key="4">
    <source>
        <dbReference type="Proteomes" id="UP001189429"/>
    </source>
</evidence>
<dbReference type="Gene3D" id="2.60.120.200">
    <property type="match status" value="1"/>
</dbReference>
<feature type="domain" description="GH16" evidence="2">
    <location>
        <begin position="72"/>
        <end position="295"/>
    </location>
</feature>
<gene>
    <name evidence="3" type="ORF">PCOR1329_LOCUS16235</name>
</gene>
<feature type="chain" id="PRO_5046767281" description="GH16 domain-containing protein" evidence="1">
    <location>
        <begin position="29"/>
        <end position="295"/>
    </location>
</feature>
<proteinExistence type="predicted"/>
<dbReference type="PANTHER" id="PTHR10963:SF24">
    <property type="entry name" value="GLYCOSIDASE C21B10.07-RELATED"/>
    <property type="match status" value="1"/>
</dbReference>
<evidence type="ECO:0000259" key="2">
    <source>
        <dbReference type="PROSITE" id="PS51762"/>
    </source>
</evidence>
<keyword evidence="1" id="KW-0732">Signal</keyword>
<comment type="caution">
    <text evidence="3">The sequence shown here is derived from an EMBL/GenBank/DDBJ whole genome shotgun (WGS) entry which is preliminary data.</text>
</comment>